<name>A0A1N7JK79_9RHOB</name>
<dbReference type="EMBL" id="FTOM01000001">
    <property type="protein sequence ID" value="SIS49710.1"/>
    <property type="molecule type" value="Genomic_DNA"/>
</dbReference>
<sequence>MATLLLSAAGSALGAGVGGSVLGLSGAVIGRAVGATLGRAIDQRLLGGGGRAVQTGRVERFRIMGASEGAAVGRVWGRMRVAGQVIWATRFIETAQVQRAGKGAPRAVSTSYSYTVSLAVALCEGVIDRVGRIWADGVEIAPDSYNFRVYPGTEDQIPDAKIEAVEGAGQAPAYRGIAYVVFEDLPLADFGNRVPQLTFEVVRPAQGPGIEDVPDLGRAIRAVAMIPGTGEYALATTPVHFDYGLGEVVSANLHTPGGQTDFRVSLDALSQELPRCEAVSLVVSWFGDDLRAGECRLRPRVETQTFEGVGQVWRAGGIGRAEAGLVATQDGAPVYGGTPSDASVREAIAALKAAGKAVLFYPFVLMEQTAGNSLPDPWTGTTGQPALPWRGRITTSLAPGLPGSPDGTAAAVAEVAAFVGTATPADFTISNGELVYTGPNDWSLRRFVLHYATLCAQAGGVDAFCIGSEFRSLTQIRGPGNSFPMVAALRALAADVRTILGPECKLGYAADWSEYFGYHPGGGEVFFHLDPLWADAEIDFIGIDNYMPLSDWREGADHLDAGWGAIHDLGYLQSNIEGGEGFDWYYANAAHRAAQIRTPITDDAYGEPWIWRYKDIRNWWSQPHHDRPGGLRAATPTAWEPGAKPIWFTEIGCPAVDKGTNQPNVFLDPKSAESALPHFSDGRRDELIQMQYLRAVTDYWTRHAPVSPVYGGPMVPPERIHAWAWDARPFPAFPARADLWSDAENYRRGHWLNGRVSAQPLGSVVGEICAAAGITRVDVSALPGLVRGMSLSEGETGRAALQVLMLALGFDAAERAGKLVFARRTGRAVAQIGAEDLAEGEGGARLAVARAPAAETTGRIRLSYVEAEGDFEARAVEAIFPDEPGTAPAGSELPLALLRSEAQAIAERWLAEARVARDAVTLSLPPSRADLGAGDVIALESDGVSGLYRIDRQDQAEAVTLEAVRVEPGLYVPADEADGAIRTADFVPPLPVMAQFMDLPLLRGDEDPAAPHVAATGLPWPGAVAVWSAPQDAGYALGATLRQRAVIGATLDPLPRARPGVWDRGPGLRIRLKTGALESVTTAALFAGANALAIGAGADGDWEVLQFAQAQALAPGVWEIGTRLRGQAGTDGIMPDVWPVGSLVVLLDGAAEQIPLAESARGLARHYRVGPAGRSYDDPSYTHEILAFSGVGLRPYAPAHLRARRAGSDWDLSWVRRTRIDGDSWESLEVPLGEARELYRLRIYTGSTLRREVQTGTSAFTYSAAMRAADGIAGAFAVHVAQISDAFGAGPDTRIVIDG</sequence>
<feature type="domain" description="Rcc01698-like C-terminal" evidence="3">
    <location>
        <begin position="1045"/>
        <end position="1145"/>
    </location>
</feature>
<dbReference type="InterPro" id="IPR017853">
    <property type="entry name" value="GH"/>
</dbReference>
<evidence type="ECO:0000313" key="5">
    <source>
        <dbReference type="Proteomes" id="UP000186098"/>
    </source>
</evidence>
<dbReference type="SUPFAM" id="SSF51445">
    <property type="entry name" value="(Trans)glycosidases"/>
    <property type="match status" value="1"/>
</dbReference>
<gene>
    <name evidence="4" type="ORF">SAMN05421795_10184</name>
</gene>
<dbReference type="RefSeq" id="WP_076362966.1">
    <property type="nucleotide sequence ID" value="NZ_FTOM01000001.1"/>
</dbReference>
<proteinExistence type="predicted"/>
<keyword evidence="5" id="KW-1185">Reference proteome</keyword>
<dbReference type="InterPro" id="IPR056490">
    <property type="entry name" value="Rcc01698_C"/>
</dbReference>
<dbReference type="OrthoDB" id="8445115at2"/>
<organism evidence="4 5">
    <name type="scientific">Phaeovulum vinaykumarii</name>
    <dbReference type="NCBI Taxonomy" id="407234"/>
    <lineage>
        <taxon>Bacteria</taxon>
        <taxon>Pseudomonadati</taxon>
        <taxon>Pseudomonadota</taxon>
        <taxon>Alphaproteobacteria</taxon>
        <taxon>Rhodobacterales</taxon>
        <taxon>Paracoccaceae</taxon>
        <taxon>Phaeovulum</taxon>
    </lineage>
</organism>
<evidence type="ECO:0000259" key="2">
    <source>
        <dbReference type="Pfam" id="PF13550"/>
    </source>
</evidence>
<dbReference type="InterPro" id="IPR025195">
    <property type="entry name" value="GTA_TIM_dom"/>
</dbReference>
<reference evidence="5" key="1">
    <citation type="submission" date="2017-01" db="EMBL/GenBank/DDBJ databases">
        <authorList>
            <person name="Varghese N."/>
            <person name="Submissions S."/>
        </authorList>
    </citation>
    <scope>NUCLEOTIDE SEQUENCE [LARGE SCALE GENOMIC DNA]</scope>
    <source>
        <strain evidence="5">DSM 18714</strain>
    </source>
</reference>
<accession>A0A1N7JK79</accession>
<dbReference type="STRING" id="407234.SAMN05421795_10184"/>
<dbReference type="Pfam" id="PF13550">
    <property type="entry name" value="Phage-tail_3"/>
    <property type="match status" value="1"/>
</dbReference>
<protein>
    <submittedName>
        <fullName evidence="4">Putative phage tail protein</fullName>
    </submittedName>
</protein>
<dbReference type="Pfam" id="PF23666">
    <property type="entry name" value="Rcc01698_C"/>
    <property type="match status" value="1"/>
</dbReference>
<feature type="domain" description="GTA TIM-barrel-like" evidence="1">
    <location>
        <begin position="442"/>
        <end position="734"/>
    </location>
</feature>
<dbReference type="CDD" id="cd19607">
    <property type="entry name" value="GTA_TIM-barrel-like"/>
    <property type="match status" value="1"/>
</dbReference>
<dbReference type="InterPro" id="IPR032876">
    <property type="entry name" value="J_dom"/>
</dbReference>
<evidence type="ECO:0000259" key="1">
    <source>
        <dbReference type="Pfam" id="PF13547"/>
    </source>
</evidence>
<dbReference type="Pfam" id="PF13547">
    <property type="entry name" value="GTA_TIM"/>
    <property type="match status" value="1"/>
</dbReference>
<dbReference type="Gene3D" id="3.20.20.80">
    <property type="entry name" value="Glycosidases"/>
    <property type="match status" value="1"/>
</dbReference>
<feature type="domain" description="Tip attachment protein J" evidence="2">
    <location>
        <begin position="793"/>
        <end position="952"/>
    </location>
</feature>
<evidence type="ECO:0000259" key="3">
    <source>
        <dbReference type="Pfam" id="PF23666"/>
    </source>
</evidence>
<evidence type="ECO:0000313" key="4">
    <source>
        <dbReference type="EMBL" id="SIS49710.1"/>
    </source>
</evidence>
<dbReference type="Proteomes" id="UP000186098">
    <property type="component" value="Unassembled WGS sequence"/>
</dbReference>